<evidence type="ECO:0000313" key="3">
    <source>
        <dbReference type="Proteomes" id="UP000008138"/>
    </source>
</evidence>
<evidence type="ECO:0000256" key="1">
    <source>
        <dbReference type="SAM" id="MobiDB-lite"/>
    </source>
</evidence>
<proteinExistence type="predicted"/>
<dbReference type="HOGENOM" id="CLU_290298_0_0_2"/>
<dbReference type="GeneID" id="41583120"/>
<dbReference type="STRING" id="999630.TUZN_0923"/>
<accession>F2L5W1</accession>
<reference evidence="2 3" key="1">
    <citation type="journal article" date="2011" name="J. Bacteriol.">
        <title>Complete genome sequence of the thermoacidophilic crenarchaeon Thermoproteus uzoniensis 768-20.</title>
        <authorList>
            <person name="Mardanov A.V."/>
            <person name="Gumerov V.M."/>
            <person name="Beletsky A.V."/>
            <person name="Prokofeva M.I."/>
            <person name="Bonch-Osmolovskaya E.A."/>
            <person name="Ravin N.V."/>
            <person name="Skryabin K.G."/>
        </authorList>
    </citation>
    <scope>NUCLEOTIDE SEQUENCE [LARGE SCALE GENOMIC DNA]</scope>
    <source>
        <strain evidence="2 3">768-20</strain>
    </source>
</reference>
<sequence>MSNTIKVAVIVLLLLLAATRISAAQSTSQPVVQVIELPGTIENWIDTTSYNFVLGRNAEYWLMFVLPSIDQQTFDNGLINVIAIAIPYSPDDEKVLDSLISTLVNDLANQQWDNNKIAYDLNQLKSFRNIFYPYEAFKIKLIFIILVHTQGLFDIFSDVLNTLAQSKPGAAAAPYTLTILEYLHKKLNNWYKTYQDTLKYELQNELKNINLYVESKNNIDGYYTLKYGIDINNQQNNIDINNQQNNPYIYVYINVKYTGQYQCTVTSFEIDNFDQIDGYYLDDIITSLSNNVILANDKFIDSVFATVDPKIIPNIINDINYNLKNYYENLYKSYILYKLIHNVQSDESSQLTASGNSIDDCINSLNQNLPNYIKNYIQNIILSQFEHIYSNLDNQLNTSPLQNSLSQTFSKTISSKLSNDVANELNNMLSTDLNINVDNTIASYISGTASSCISKYVDKFFKESVKESVTEFFATLPGANVVLILANGIVGALSNEITISGNIKVSKLWTPDESIGKSISIPVFNVTDSATCRAQYEPLSASFVSSPSLGEALFAGVKGFLSAVADMFVPGSKGIIDMIPIVREINLPEDNLQNNPPERYYFAVPAVPGIYNITITYDATSLLQSFIDSFKKSVANELEGLSYTSDIQKIINDTISRYINKGEIKFNSLSINSNQEGKLSIYIVSVPPYVIGSKYNDDKSNINYFNYNLTFDFWSLGRVYIYGTTLDKLGSIISSLCTPQSSSQTAAGQPLSNQPQSCSSQSSASGDILYSICSSAVNSLSCQISPILSSSLESSTGGLTGGSSSSEGPTGESSSLKCSIDPGKLATLVSNTIASNIINQVTNFIQNSINNIGNYICEQIDDYVNNKLSDTAMEIVKQLFGQYSIFNGLVTENQVPDSIKGQLCSLSIIGYSKLYLINLYQSITDAMYIPTYFLSMYPLTTPIPSPTQRLCYGVNVPSGFIYYNISSDNPEPNLYKNITLPVLLGFNEYFTALRVYPVFVVNDSKSLNPYYVIVPYSAPARELFVLGTVGNTIIYSDTNIVNEINKPFIYINIH</sequence>
<dbReference type="EMBL" id="CP002590">
    <property type="protein sequence ID" value="AEA12406.1"/>
    <property type="molecule type" value="Genomic_DNA"/>
</dbReference>
<gene>
    <name evidence="2" type="ordered locus">TUZN_0923</name>
</gene>
<protein>
    <submittedName>
        <fullName evidence="2">Uncharacterized protein</fullName>
    </submittedName>
</protein>
<keyword evidence="3" id="KW-1185">Reference proteome</keyword>
<reference key="2">
    <citation type="submission" date="2011-03" db="EMBL/GenBank/DDBJ databases">
        <title>Complete genome sequence of the thermoacidophilic crenarchaeon Thermoproteus uzoniensis 768-20.</title>
        <authorList>
            <person name="Mardanov A.V."/>
            <person name="Gumerov V.M."/>
            <person name="Beletsky A.V."/>
            <person name="Prokofeva M.I."/>
            <person name="Bonch-Osmolovskaya E.A."/>
            <person name="Ravin N.V."/>
            <person name="Skryabin K.G."/>
        </authorList>
    </citation>
    <scope>NUCLEOTIDE SEQUENCE</scope>
    <source>
        <strain>768-20</strain>
    </source>
</reference>
<dbReference type="KEGG" id="tuz:TUZN_0923"/>
<feature type="compositionally biased region" description="Low complexity" evidence="1">
    <location>
        <begin position="792"/>
        <end position="815"/>
    </location>
</feature>
<dbReference type="Proteomes" id="UP000008138">
    <property type="component" value="Chromosome"/>
</dbReference>
<evidence type="ECO:0000313" key="2">
    <source>
        <dbReference type="EMBL" id="AEA12406.1"/>
    </source>
</evidence>
<dbReference type="AlphaFoldDB" id="F2L5W1"/>
<name>F2L5W1_THEU7</name>
<dbReference type="RefSeq" id="WP_013679742.1">
    <property type="nucleotide sequence ID" value="NC_015315.1"/>
</dbReference>
<organism evidence="2 3">
    <name type="scientific">Thermoproteus uzoniensis (strain 768-20)</name>
    <dbReference type="NCBI Taxonomy" id="999630"/>
    <lineage>
        <taxon>Archaea</taxon>
        <taxon>Thermoproteota</taxon>
        <taxon>Thermoprotei</taxon>
        <taxon>Thermoproteales</taxon>
        <taxon>Thermoproteaceae</taxon>
        <taxon>Thermoproteus</taxon>
    </lineage>
</organism>
<feature type="region of interest" description="Disordered" evidence="1">
    <location>
        <begin position="792"/>
        <end position="817"/>
    </location>
</feature>